<dbReference type="SUPFAM" id="SSF51045">
    <property type="entry name" value="WW domain"/>
    <property type="match status" value="2"/>
</dbReference>
<gene>
    <name evidence="3" type="ORF">BRENAR_LOCUS145</name>
</gene>
<protein>
    <submittedName>
        <fullName evidence="3">DEKNAAC100514</fullName>
    </submittedName>
</protein>
<dbReference type="GO" id="GO:0045292">
    <property type="term" value="P:mRNA cis splicing, via spliceosome"/>
    <property type="evidence" value="ECO:0007669"/>
    <property type="project" value="InterPro"/>
</dbReference>
<dbReference type="PANTHER" id="PTHR11864">
    <property type="entry name" value="PRE-MRNA-PROCESSING PROTEIN PRP40"/>
    <property type="match status" value="1"/>
</dbReference>
<proteinExistence type="predicted"/>
<dbReference type="Pfam" id="PF00397">
    <property type="entry name" value="WW"/>
    <property type="match status" value="2"/>
</dbReference>
<dbReference type="AlphaFoldDB" id="A0A448YEU4"/>
<dbReference type="Proteomes" id="UP000290900">
    <property type="component" value="Unassembled WGS sequence"/>
</dbReference>
<feature type="region of interest" description="Disordered" evidence="1">
    <location>
        <begin position="77"/>
        <end position="133"/>
    </location>
</feature>
<dbReference type="InterPro" id="IPR036517">
    <property type="entry name" value="FF_domain_sf"/>
</dbReference>
<dbReference type="PROSITE" id="PS01159">
    <property type="entry name" value="WW_DOMAIN_1"/>
    <property type="match status" value="1"/>
</dbReference>
<dbReference type="GO" id="GO:0003723">
    <property type="term" value="F:RNA binding"/>
    <property type="evidence" value="ECO:0007669"/>
    <property type="project" value="TreeGrafter"/>
</dbReference>
<keyword evidence="4" id="KW-1185">Reference proteome</keyword>
<dbReference type="STRING" id="13370.A0A448YEU4"/>
<dbReference type="CDD" id="cd00201">
    <property type="entry name" value="WW"/>
    <property type="match status" value="2"/>
</dbReference>
<evidence type="ECO:0000256" key="1">
    <source>
        <dbReference type="SAM" id="MobiDB-lite"/>
    </source>
</evidence>
<name>A0A448YEU4_BRENA</name>
<dbReference type="Pfam" id="PF01846">
    <property type="entry name" value="FF"/>
    <property type="match status" value="2"/>
</dbReference>
<reference evidence="3 4" key="1">
    <citation type="submission" date="2018-12" db="EMBL/GenBank/DDBJ databases">
        <authorList>
            <person name="Tiukova I."/>
            <person name="Dainat J."/>
        </authorList>
    </citation>
    <scope>NUCLEOTIDE SEQUENCE [LARGE SCALE GENOMIC DNA]</scope>
</reference>
<dbReference type="FunCoup" id="A0A448YEU4">
    <property type="interactions" value="1195"/>
</dbReference>
<dbReference type="InterPro" id="IPR036020">
    <property type="entry name" value="WW_dom_sf"/>
</dbReference>
<dbReference type="PANTHER" id="PTHR11864:SF0">
    <property type="entry name" value="PRP40 PRE-MRNA PROCESSING FACTOR 40 HOMOLOG A (YEAST)"/>
    <property type="match status" value="1"/>
</dbReference>
<dbReference type="InterPro" id="IPR039726">
    <property type="entry name" value="Prp40-like"/>
</dbReference>
<sequence>MTWEELVDDEGRVYYYNSKTEETQWGRPEDFTSEDSKIDKLLAKGQWSRFVTDEGEVYYFNEKTEESVWELPEEVQRKLKEGNDEVTTREGEGKEEDTKEVENIEPSKESDDHTAVNWEESENTEGSKRKVKKSQANDIVGLKELLRGSDEGERSMIRVDDDRMKDVEDHEGIRDEEDYSKQDFIEMLKEKGVDSSWSFTKVMESCIEDPRYWRIEDPLMRKQMHEIYLIGKADEEFKKVENSKEAYRNTFTEVLKKHDVKYYTQWKTCVREIIDESIFSLIPTSLKREFFDEYVGRLRLEHDSEQKKIREQQLDKLTEQLTPAIKYDSSFEKLLESVDLEKKYPALSKLDVLTLYENVIKDREAEFEDRLRENEKLNYRMDRRARDQFRSLLEELPKKKGIKYSATLKWSELLTYIRDEEAFIELCGHQGSSAIDFYWDIIDRENQLIRTKKDLCRQVLSANKLDIGGFDDDVDRFKEKMKEVGGSNGTITDEFSDEDYKLVFELLKEDEKPTATKRKHETEETSGSPDQKKSRLATMGYGAIR</sequence>
<feature type="compositionally biased region" description="Basic and acidic residues" evidence="1">
    <location>
        <begin position="77"/>
        <end position="114"/>
    </location>
</feature>
<dbReference type="InterPro" id="IPR002713">
    <property type="entry name" value="FF_domain"/>
</dbReference>
<feature type="domain" description="WW" evidence="2">
    <location>
        <begin position="47"/>
        <end position="74"/>
    </location>
</feature>
<evidence type="ECO:0000259" key="2">
    <source>
        <dbReference type="PROSITE" id="PS50020"/>
    </source>
</evidence>
<dbReference type="SMART" id="SM00456">
    <property type="entry name" value="WW"/>
    <property type="match status" value="2"/>
</dbReference>
<dbReference type="EMBL" id="CAACVR010000001">
    <property type="protein sequence ID" value="VEU19408.1"/>
    <property type="molecule type" value="Genomic_DNA"/>
</dbReference>
<organism evidence="3 4">
    <name type="scientific">Brettanomyces naardenensis</name>
    <name type="common">Yeast</name>
    <dbReference type="NCBI Taxonomy" id="13370"/>
    <lineage>
        <taxon>Eukaryota</taxon>
        <taxon>Fungi</taxon>
        <taxon>Dikarya</taxon>
        <taxon>Ascomycota</taxon>
        <taxon>Saccharomycotina</taxon>
        <taxon>Pichiomycetes</taxon>
        <taxon>Pichiales</taxon>
        <taxon>Pichiaceae</taxon>
        <taxon>Brettanomyces</taxon>
    </lineage>
</organism>
<dbReference type="PROSITE" id="PS50020">
    <property type="entry name" value="WW_DOMAIN_2"/>
    <property type="match status" value="2"/>
</dbReference>
<accession>A0A448YEU4</accession>
<dbReference type="OrthoDB" id="187617at2759"/>
<dbReference type="GO" id="GO:0071004">
    <property type="term" value="C:U2-type prespliceosome"/>
    <property type="evidence" value="ECO:0007669"/>
    <property type="project" value="TreeGrafter"/>
</dbReference>
<dbReference type="InParanoid" id="A0A448YEU4"/>
<dbReference type="GO" id="GO:0005685">
    <property type="term" value="C:U1 snRNP"/>
    <property type="evidence" value="ECO:0007669"/>
    <property type="project" value="TreeGrafter"/>
</dbReference>
<dbReference type="Gene3D" id="1.10.10.440">
    <property type="entry name" value="FF domain"/>
    <property type="match status" value="2"/>
</dbReference>
<evidence type="ECO:0000313" key="4">
    <source>
        <dbReference type="Proteomes" id="UP000290900"/>
    </source>
</evidence>
<dbReference type="SMART" id="SM00441">
    <property type="entry name" value="FF"/>
    <property type="match status" value="3"/>
</dbReference>
<dbReference type="Gene3D" id="2.20.70.10">
    <property type="match status" value="2"/>
</dbReference>
<feature type="region of interest" description="Disordered" evidence="1">
    <location>
        <begin position="512"/>
        <end position="545"/>
    </location>
</feature>
<dbReference type="InterPro" id="IPR001202">
    <property type="entry name" value="WW_dom"/>
</dbReference>
<evidence type="ECO:0000313" key="3">
    <source>
        <dbReference type="EMBL" id="VEU19408.1"/>
    </source>
</evidence>
<dbReference type="SUPFAM" id="SSF81698">
    <property type="entry name" value="FF domain"/>
    <property type="match status" value="3"/>
</dbReference>
<feature type="domain" description="WW" evidence="2">
    <location>
        <begin position="1"/>
        <end position="30"/>
    </location>
</feature>